<gene>
    <name evidence="7" type="ORF">UFOPK1591_01449</name>
</gene>
<comment type="cofactor">
    <cofactor evidence="1">
        <name>FAD</name>
        <dbReference type="ChEBI" id="CHEBI:57692"/>
    </cofactor>
</comment>
<evidence type="ECO:0000256" key="5">
    <source>
        <dbReference type="SAM" id="Phobius"/>
    </source>
</evidence>
<dbReference type="Pfam" id="PF00890">
    <property type="entry name" value="FAD_binding_2"/>
    <property type="match status" value="1"/>
</dbReference>
<dbReference type="PANTHER" id="PTHR43400">
    <property type="entry name" value="FUMARATE REDUCTASE"/>
    <property type="match status" value="1"/>
</dbReference>
<feature type="domain" description="FAD-dependent oxidoreductase 2 FAD-binding" evidence="6">
    <location>
        <begin position="9"/>
        <end position="428"/>
    </location>
</feature>
<dbReference type="InterPro" id="IPR036188">
    <property type="entry name" value="FAD/NAD-bd_sf"/>
</dbReference>
<dbReference type="SUPFAM" id="SSF51905">
    <property type="entry name" value="FAD/NAD(P)-binding domain"/>
    <property type="match status" value="1"/>
</dbReference>
<evidence type="ECO:0000256" key="2">
    <source>
        <dbReference type="ARBA" id="ARBA00022630"/>
    </source>
</evidence>
<proteinExistence type="predicted"/>
<accession>A0A6J6EEI1</accession>
<evidence type="ECO:0000256" key="4">
    <source>
        <dbReference type="ARBA" id="ARBA00023002"/>
    </source>
</evidence>
<sequence>MPEEDLSVDVVVVGAGACGMVAALAAIGKGATVLLLEKLANVGGNSTLSTGSIPAAGSRFQKAAGIQDNPSLMVADLLAASGPHEAEDMLTNMAELSVELVHWLVDTHGVDLQLITDYKHVGHSVARLHAPGDRDGKFLVADLVEACDKAGVSIRTSHPVVGLITEGDAVVGVRVEPVSGEPYRVMAKSVILAANGYGNNKELLKRWMPEIAEAQYFGAPGSTGEAVSWAEDLGAALANVSAYQGYAAVANPALGLLLSWTTIEMGAVIVTADGRRVGDESRGYSGFASILLEHGDTAFAVFDTTIRDYVLKNEPRFVRLFNDGLIVEVADVDKLADFIGCDSDTLDNTLASTASAAAGDSADEFGRTNFGFGPLHAPYCVAKVSPGLFHTQGGVQVDAHARVVRPDGSPIKGLFAGGGVAAGVSGLAGAEGYASGNGLLTAVGLGYLAGITSAADSAVDHS</sequence>
<dbReference type="InterPro" id="IPR027477">
    <property type="entry name" value="Succ_DH/fumarate_Rdtase_cat_sf"/>
</dbReference>
<keyword evidence="5" id="KW-0812">Transmembrane</keyword>
<dbReference type="PANTHER" id="PTHR43400:SF10">
    <property type="entry name" value="3-OXOSTEROID 1-DEHYDROGENASE"/>
    <property type="match status" value="1"/>
</dbReference>
<dbReference type="Gene3D" id="3.50.50.60">
    <property type="entry name" value="FAD/NAD(P)-binding domain"/>
    <property type="match status" value="1"/>
</dbReference>
<dbReference type="SUPFAM" id="SSF56425">
    <property type="entry name" value="Succinate dehydrogenase/fumarate reductase flavoprotein, catalytic domain"/>
    <property type="match status" value="1"/>
</dbReference>
<keyword evidence="4" id="KW-0560">Oxidoreductase</keyword>
<protein>
    <submittedName>
        <fullName evidence="7">Unannotated protein</fullName>
    </submittedName>
</protein>
<dbReference type="GO" id="GO:0016491">
    <property type="term" value="F:oxidoreductase activity"/>
    <property type="evidence" value="ECO:0007669"/>
    <property type="project" value="UniProtKB-KW"/>
</dbReference>
<evidence type="ECO:0000256" key="1">
    <source>
        <dbReference type="ARBA" id="ARBA00001974"/>
    </source>
</evidence>
<dbReference type="AlphaFoldDB" id="A0A6J6EEI1"/>
<keyword evidence="3" id="KW-0274">FAD</keyword>
<dbReference type="InterPro" id="IPR003953">
    <property type="entry name" value="FAD-dep_OxRdtase_2_FAD-bd"/>
</dbReference>
<dbReference type="EMBL" id="CAEZTD010000159">
    <property type="protein sequence ID" value="CAB4573645.1"/>
    <property type="molecule type" value="Genomic_DNA"/>
</dbReference>
<dbReference type="InterPro" id="IPR050315">
    <property type="entry name" value="FAD-oxidoreductase_2"/>
</dbReference>
<dbReference type="Gene3D" id="3.90.700.10">
    <property type="entry name" value="Succinate dehydrogenase/fumarate reductase flavoprotein, catalytic domain"/>
    <property type="match status" value="1"/>
</dbReference>
<reference evidence="7" key="1">
    <citation type="submission" date="2020-05" db="EMBL/GenBank/DDBJ databases">
        <authorList>
            <person name="Chiriac C."/>
            <person name="Salcher M."/>
            <person name="Ghai R."/>
            <person name="Kavagutti S V."/>
        </authorList>
    </citation>
    <scope>NUCLEOTIDE SEQUENCE</scope>
</reference>
<evidence type="ECO:0000259" key="6">
    <source>
        <dbReference type="Pfam" id="PF00890"/>
    </source>
</evidence>
<keyword evidence="5" id="KW-0472">Membrane</keyword>
<evidence type="ECO:0000256" key="3">
    <source>
        <dbReference type="ARBA" id="ARBA00022827"/>
    </source>
</evidence>
<organism evidence="7">
    <name type="scientific">freshwater metagenome</name>
    <dbReference type="NCBI Taxonomy" id="449393"/>
    <lineage>
        <taxon>unclassified sequences</taxon>
        <taxon>metagenomes</taxon>
        <taxon>ecological metagenomes</taxon>
    </lineage>
</organism>
<evidence type="ECO:0000313" key="7">
    <source>
        <dbReference type="EMBL" id="CAB4573645.1"/>
    </source>
</evidence>
<feature type="transmembrane region" description="Helical" evidence="5">
    <location>
        <begin position="6"/>
        <end position="28"/>
    </location>
</feature>
<keyword evidence="2" id="KW-0285">Flavoprotein</keyword>
<name>A0A6J6EEI1_9ZZZZ</name>
<keyword evidence="5" id="KW-1133">Transmembrane helix</keyword>
<dbReference type="GO" id="GO:0008202">
    <property type="term" value="P:steroid metabolic process"/>
    <property type="evidence" value="ECO:0007669"/>
    <property type="project" value="UniProtKB-ARBA"/>
</dbReference>